<feature type="coiled-coil region" evidence="2">
    <location>
        <begin position="20"/>
        <end position="47"/>
    </location>
</feature>
<keyword evidence="2" id="KW-0175">Coiled coil</keyword>
<dbReference type="GO" id="GO:0004222">
    <property type="term" value="F:metalloendopeptidase activity"/>
    <property type="evidence" value="ECO:0007669"/>
    <property type="project" value="TreeGrafter"/>
</dbReference>
<accession>A0A562V4P1</accession>
<dbReference type="CDD" id="cd12797">
    <property type="entry name" value="M23_peptidase"/>
    <property type="match status" value="1"/>
</dbReference>
<feature type="domain" description="M23ase beta-sheet core" evidence="3">
    <location>
        <begin position="294"/>
        <end position="388"/>
    </location>
</feature>
<protein>
    <submittedName>
        <fullName evidence="4">Murein DD-endopeptidase MepM/ murein hydrolase activator NlpD</fullName>
    </submittedName>
</protein>
<name>A0A562V4P1_9ACTN</name>
<evidence type="ECO:0000256" key="1">
    <source>
        <dbReference type="ARBA" id="ARBA00022729"/>
    </source>
</evidence>
<evidence type="ECO:0000259" key="3">
    <source>
        <dbReference type="Pfam" id="PF01551"/>
    </source>
</evidence>
<evidence type="ECO:0000313" key="4">
    <source>
        <dbReference type="EMBL" id="TWJ12856.1"/>
    </source>
</evidence>
<dbReference type="SUPFAM" id="SSF51261">
    <property type="entry name" value="Duplicated hybrid motif"/>
    <property type="match status" value="1"/>
</dbReference>
<dbReference type="PANTHER" id="PTHR21666">
    <property type="entry name" value="PEPTIDASE-RELATED"/>
    <property type="match status" value="1"/>
</dbReference>
<dbReference type="PANTHER" id="PTHR21666:SF289">
    <property type="entry name" value="L-ALA--D-GLU ENDOPEPTIDASE"/>
    <property type="match status" value="1"/>
</dbReference>
<dbReference type="Gene3D" id="2.70.70.10">
    <property type="entry name" value="Glucose Permease (Domain IIA)"/>
    <property type="match status" value="1"/>
</dbReference>
<evidence type="ECO:0000313" key="5">
    <source>
        <dbReference type="Proteomes" id="UP000321617"/>
    </source>
</evidence>
<gene>
    <name evidence="4" type="ORF">LX16_3622</name>
</gene>
<feature type="coiled-coil region" evidence="2">
    <location>
        <begin position="146"/>
        <end position="251"/>
    </location>
</feature>
<dbReference type="Pfam" id="PF01551">
    <property type="entry name" value="Peptidase_M23"/>
    <property type="match status" value="1"/>
</dbReference>
<dbReference type="Proteomes" id="UP000321617">
    <property type="component" value="Unassembled WGS sequence"/>
</dbReference>
<keyword evidence="5" id="KW-1185">Reference proteome</keyword>
<dbReference type="InterPro" id="IPR050570">
    <property type="entry name" value="Cell_wall_metabolism_enzyme"/>
</dbReference>
<keyword evidence="4" id="KW-0378">Hydrolase</keyword>
<keyword evidence="1" id="KW-0732">Signal</keyword>
<proteinExistence type="predicted"/>
<organism evidence="4 5">
    <name type="scientific">Stackebrandtia albiflava</name>
    <dbReference type="NCBI Taxonomy" id="406432"/>
    <lineage>
        <taxon>Bacteria</taxon>
        <taxon>Bacillati</taxon>
        <taxon>Actinomycetota</taxon>
        <taxon>Actinomycetes</taxon>
        <taxon>Glycomycetales</taxon>
        <taxon>Glycomycetaceae</taxon>
        <taxon>Stackebrandtia</taxon>
    </lineage>
</organism>
<comment type="caution">
    <text evidence="4">The sequence shown here is derived from an EMBL/GenBank/DDBJ whole genome shotgun (WGS) entry which is preliminary data.</text>
</comment>
<dbReference type="AlphaFoldDB" id="A0A562V4P1"/>
<sequence length="397" mass="41363">MLAALVFAGTASAEPSTSDQQRIDEELAQAEATLEGATEAAREAALALTETEELLPAARDRANTARGAVAAAESLAAIAGDEADTARATYRGAVADYDTAAGEVDTARAELGDLVRLSYQGAGIMAVNGVITADDPFEAVARMSYVQELADRQNAAVDEVVKLRQEARDAENDAEVARDAAEAAETAATEALETAEAEAAAAETAERELADLLDTRTAALAVAEDEKEASLARYEEVKEESERIAAALRDVGSGHATAGSQSGAAGARLLMPVQGWKSSDFGNRYDPYYHVWQLHAGVDFAAGGGAPIVAADSGQVVQAGWNGGYGNYTCIYHGDNLSTCYAHQSSIGVSVGQWVDRGDRIGAVGTTGASTGDHLHFEVRLNGSPVEPLRWLPGCLC</sequence>
<dbReference type="InterPro" id="IPR016047">
    <property type="entry name" value="M23ase_b-sheet_dom"/>
</dbReference>
<evidence type="ECO:0000256" key="2">
    <source>
        <dbReference type="SAM" id="Coils"/>
    </source>
</evidence>
<dbReference type="InterPro" id="IPR011055">
    <property type="entry name" value="Dup_hybrid_motif"/>
</dbReference>
<dbReference type="EMBL" id="VLLL01000006">
    <property type="protein sequence ID" value="TWJ12856.1"/>
    <property type="molecule type" value="Genomic_DNA"/>
</dbReference>
<reference evidence="4 5" key="1">
    <citation type="journal article" date="2013" name="Stand. Genomic Sci.">
        <title>Genomic Encyclopedia of Type Strains, Phase I: The one thousand microbial genomes (KMG-I) project.</title>
        <authorList>
            <person name="Kyrpides N.C."/>
            <person name="Woyke T."/>
            <person name="Eisen J.A."/>
            <person name="Garrity G."/>
            <person name="Lilburn T.G."/>
            <person name="Beck B.J."/>
            <person name="Whitman W.B."/>
            <person name="Hugenholtz P."/>
            <person name="Klenk H.P."/>
        </authorList>
    </citation>
    <scope>NUCLEOTIDE SEQUENCE [LARGE SCALE GENOMIC DNA]</scope>
    <source>
        <strain evidence="4 5">DSM 45044</strain>
    </source>
</reference>